<dbReference type="AlphaFoldDB" id="A0A3N9XUW5"/>
<accession>A0A3N9XUW5</accession>
<reference evidence="1 2" key="1">
    <citation type="submission" date="2018-04" db="EMBL/GenBank/DDBJ databases">
        <title>Micromonosporas from Atacama Desert.</title>
        <authorList>
            <person name="Carro L."/>
            <person name="Klenk H.-P."/>
            <person name="Goodfellow M."/>
        </authorList>
    </citation>
    <scope>NUCLEOTIDE SEQUENCE [LARGE SCALE GENOMIC DNA]</scope>
    <source>
        <strain evidence="1 2">LB19</strain>
    </source>
</reference>
<evidence type="ECO:0000313" key="1">
    <source>
        <dbReference type="EMBL" id="RQX16522.1"/>
    </source>
</evidence>
<comment type="caution">
    <text evidence="1">The sequence shown here is derived from an EMBL/GenBank/DDBJ whole genome shotgun (WGS) entry which is preliminary data.</text>
</comment>
<proteinExistence type="predicted"/>
<protein>
    <submittedName>
        <fullName evidence="1">Uncharacterized protein</fullName>
    </submittedName>
</protein>
<name>A0A3N9XUW5_9ACTN</name>
<sequence>MSLQRRLAGNQTSVALRGVIEAIIRERERISLGDIEETLQFLKSPLCPPEWRPLKTELEHRTLLRFAEPGDLGSWKDLAEVLTFIEPAAEFSAETTAAFELYSAEKLDEMREILDDNPEDFDEDELEALEAIADGLMVEINTGEIRELLEKVDRSGAARVIPGQRALFDFPLSPSGKPPSLENMFERL</sequence>
<dbReference type="Proteomes" id="UP000278981">
    <property type="component" value="Unassembled WGS sequence"/>
</dbReference>
<organism evidence="1 2">
    <name type="scientific">Micromonospora ureilytica</name>
    <dbReference type="NCBI Taxonomy" id="709868"/>
    <lineage>
        <taxon>Bacteria</taxon>
        <taxon>Bacillati</taxon>
        <taxon>Actinomycetota</taxon>
        <taxon>Actinomycetes</taxon>
        <taxon>Micromonosporales</taxon>
        <taxon>Micromonosporaceae</taxon>
        <taxon>Micromonospora</taxon>
    </lineage>
</organism>
<dbReference type="EMBL" id="QDGB01000252">
    <property type="protein sequence ID" value="RQX16522.1"/>
    <property type="molecule type" value="Genomic_DNA"/>
</dbReference>
<gene>
    <name evidence="1" type="ORF">DDE19_14790</name>
</gene>
<evidence type="ECO:0000313" key="2">
    <source>
        <dbReference type="Proteomes" id="UP000278981"/>
    </source>
</evidence>